<dbReference type="Gene3D" id="2.60.120.10">
    <property type="entry name" value="Jelly Rolls"/>
    <property type="match status" value="1"/>
</dbReference>
<dbReference type="Pfam" id="PF02311">
    <property type="entry name" value="AraC_binding"/>
    <property type="match status" value="1"/>
</dbReference>
<dbReference type="PATRIC" id="fig|1195236.3.peg.437"/>
<dbReference type="InterPro" id="IPR009057">
    <property type="entry name" value="Homeodomain-like_sf"/>
</dbReference>
<dbReference type="eggNOG" id="COG1917">
    <property type="taxonomic scope" value="Bacteria"/>
</dbReference>
<gene>
    <name evidence="5" type="ORF">CTER_0137</name>
</gene>
<evidence type="ECO:0000256" key="1">
    <source>
        <dbReference type="ARBA" id="ARBA00023015"/>
    </source>
</evidence>
<dbReference type="PANTHER" id="PTHR43280">
    <property type="entry name" value="ARAC-FAMILY TRANSCRIPTIONAL REGULATOR"/>
    <property type="match status" value="1"/>
</dbReference>
<dbReference type="SUPFAM" id="SSF46689">
    <property type="entry name" value="Homeodomain-like"/>
    <property type="match status" value="2"/>
</dbReference>
<sequence length="292" mass="34099">MEQGVKRGYLHNDFKFFHLRDKKSIQFEHHYHDFNKIIIFIDGNVIYNIEGKSYRLKPWDVLFVPGNQVHKPIIAPDQEYERIVIWINNTFLEEHGNAENDLLTCFNIARENKHLVRLGENSLNSIKAILSRIESEIKNRQFGSVILGNALFVQFMVYVNRLQLKPEKQDESIEVEYDEQIQKVIRYINANLDGDLSIATLAGMFYINKYYLMHKFKDNTGYSIHSYVNNKRMQKSAEYIKTGMAPSEAASRCGFNDYSSFVRAFSKMYGAAPKRYYKAAILSKDNVYQVEG</sequence>
<evidence type="ECO:0000256" key="2">
    <source>
        <dbReference type="ARBA" id="ARBA00023125"/>
    </source>
</evidence>
<dbReference type="PROSITE" id="PS01124">
    <property type="entry name" value="HTH_ARAC_FAMILY_2"/>
    <property type="match status" value="1"/>
</dbReference>
<dbReference type="InterPro" id="IPR014710">
    <property type="entry name" value="RmlC-like_jellyroll"/>
</dbReference>
<keyword evidence="1" id="KW-0805">Transcription regulation</keyword>
<reference evidence="5 6" key="1">
    <citation type="journal article" date="2013" name="Genome Announc.">
        <title>Draft Genome Sequence of the Cellulolytic, Mesophilic, Anaerobic Bacterium Clostridium termitidis Strain CT1112 (DSM 5398).</title>
        <authorList>
            <person name="Lal S."/>
            <person name="Ramachandran U."/>
            <person name="Zhang X."/>
            <person name="Munir R."/>
            <person name="Sparling R."/>
            <person name="Levin D.B."/>
        </authorList>
    </citation>
    <scope>NUCLEOTIDE SEQUENCE [LARGE SCALE GENOMIC DNA]</scope>
    <source>
        <strain evidence="5 6">CT1112</strain>
    </source>
</reference>
<organism evidence="5 6">
    <name type="scientific">Ruminiclostridium cellobioparum subsp. termitidis CT1112</name>
    <dbReference type="NCBI Taxonomy" id="1195236"/>
    <lineage>
        <taxon>Bacteria</taxon>
        <taxon>Bacillati</taxon>
        <taxon>Bacillota</taxon>
        <taxon>Clostridia</taxon>
        <taxon>Eubacteriales</taxon>
        <taxon>Oscillospiraceae</taxon>
        <taxon>Ruminiclostridium</taxon>
    </lineage>
</organism>
<dbReference type="Gene3D" id="1.10.10.60">
    <property type="entry name" value="Homeodomain-like"/>
    <property type="match status" value="2"/>
</dbReference>
<comment type="caution">
    <text evidence="5">The sequence shown here is derived from an EMBL/GenBank/DDBJ whole genome shotgun (WGS) entry which is preliminary data.</text>
</comment>
<dbReference type="InterPro" id="IPR037923">
    <property type="entry name" value="HTH-like"/>
</dbReference>
<dbReference type="SMART" id="SM00342">
    <property type="entry name" value="HTH_ARAC"/>
    <property type="match status" value="1"/>
</dbReference>
<keyword evidence="3" id="KW-0804">Transcription</keyword>
<dbReference type="PANTHER" id="PTHR43280:SF34">
    <property type="entry name" value="ARAC-FAMILY TRANSCRIPTIONAL REGULATOR"/>
    <property type="match status" value="1"/>
</dbReference>
<feature type="domain" description="HTH araC/xylS-type" evidence="4">
    <location>
        <begin position="182"/>
        <end position="279"/>
    </location>
</feature>
<dbReference type="SUPFAM" id="SSF51215">
    <property type="entry name" value="Regulatory protein AraC"/>
    <property type="match status" value="1"/>
</dbReference>
<dbReference type="InterPro" id="IPR003313">
    <property type="entry name" value="AraC-bd"/>
</dbReference>
<keyword evidence="2" id="KW-0238">DNA-binding</keyword>
<evidence type="ECO:0000313" key="5">
    <source>
        <dbReference type="EMBL" id="EMS73840.1"/>
    </source>
</evidence>
<dbReference type="eggNOG" id="COG2207">
    <property type="taxonomic scope" value="Bacteria"/>
</dbReference>
<dbReference type="AlphaFoldDB" id="S0FNR0"/>
<dbReference type="GO" id="GO:0003700">
    <property type="term" value="F:DNA-binding transcription factor activity"/>
    <property type="evidence" value="ECO:0007669"/>
    <property type="project" value="InterPro"/>
</dbReference>
<dbReference type="RefSeq" id="WP_004623387.1">
    <property type="nucleotide sequence ID" value="NZ_AORV01000013.1"/>
</dbReference>
<protein>
    <submittedName>
        <fullName evidence="5">AraC family transcriptional regulator</fullName>
    </submittedName>
</protein>
<dbReference type="EMBL" id="AORV01000013">
    <property type="protein sequence ID" value="EMS73840.1"/>
    <property type="molecule type" value="Genomic_DNA"/>
</dbReference>
<dbReference type="InterPro" id="IPR018060">
    <property type="entry name" value="HTH_AraC"/>
</dbReference>
<proteinExistence type="predicted"/>
<evidence type="ECO:0000256" key="3">
    <source>
        <dbReference type="ARBA" id="ARBA00023163"/>
    </source>
</evidence>
<accession>S0FNR0</accession>
<dbReference type="Pfam" id="PF12833">
    <property type="entry name" value="HTH_18"/>
    <property type="match status" value="1"/>
</dbReference>
<keyword evidence="6" id="KW-1185">Reference proteome</keyword>
<dbReference type="Proteomes" id="UP000014155">
    <property type="component" value="Unassembled WGS sequence"/>
</dbReference>
<dbReference type="GO" id="GO:0043565">
    <property type="term" value="F:sequence-specific DNA binding"/>
    <property type="evidence" value="ECO:0007669"/>
    <property type="project" value="InterPro"/>
</dbReference>
<name>S0FNR0_RUMCE</name>
<evidence type="ECO:0000313" key="6">
    <source>
        <dbReference type="Proteomes" id="UP000014155"/>
    </source>
</evidence>
<evidence type="ECO:0000259" key="4">
    <source>
        <dbReference type="PROSITE" id="PS01124"/>
    </source>
</evidence>
<dbReference type="STRING" id="1195236.CTER_0137"/>